<evidence type="ECO:0000313" key="8">
    <source>
        <dbReference type="Proteomes" id="UP000301870"/>
    </source>
</evidence>
<evidence type="ECO:0000259" key="7">
    <source>
        <dbReference type="PROSITE" id="PS50950"/>
    </source>
</evidence>
<dbReference type="PANTHER" id="PTHR47696">
    <property type="entry name" value="THAP DOMAIN-CONTAINING PROTEIN 2"/>
    <property type="match status" value="1"/>
</dbReference>
<feature type="coiled-coil region" evidence="6">
    <location>
        <begin position="157"/>
        <end position="198"/>
    </location>
</feature>
<organism evidence="8 9">
    <name type="scientific">Spodoptera litura</name>
    <name type="common">Asian cotton leafworm</name>
    <dbReference type="NCBI Taxonomy" id="69820"/>
    <lineage>
        <taxon>Eukaryota</taxon>
        <taxon>Metazoa</taxon>
        <taxon>Ecdysozoa</taxon>
        <taxon>Arthropoda</taxon>
        <taxon>Hexapoda</taxon>
        <taxon>Insecta</taxon>
        <taxon>Pterygota</taxon>
        <taxon>Neoptera</taxon>
        <taxon>Endopterygota</taxon>
        <taxon>Lepidoptera</taxon>
        <taxon>Glossata</taxon>
        <taxon>Ditrysia</taxon>
        <taxon>Noctuoidea</taxon>
        <taxon>Noctuidae</taxon>
        <taxon>Amphipyrinae</taxon>
        <taxon>Spodoptera</taxon>
    </lineage>
</organism>
<dbReference type="PANTHER" id="PTHR47696:SF2">
    <property type="entry name" value="PROVISIONAL ORTHOLOG OF THAP DOMAIN CONTAINING 1"/>
    <property type="match status" value="1"/>
</dbReference>
<evidence type="ECO:0000256" key="3">
    <source>
        <dbReference type="ARBA" id="ARBA00022833"/>
    </source>
</evidence>
<dbReference type="KEGG" id="sliu:111349312"/>
<dbReference type="Proteomes" id="UP000301870">
    <property type="component" value="Chromosome 1"/>
</dbReference>
<evidence type="ECO:0000256" key="5">
    <source>
        <dbReference type="PROSITE-ProRule" id="PRU00309"/>
    </source>
</evidence>
<protein>
    <submittedName>
        <fullName evidence="9">THAP domain-containing protein 1-like</fullName>
    </submittedName>
</protein>
<evidence type="ECO:0000256" key="1">
    <source>
        <dbReference type="ARBA" id="ARBA00022723"/>
    </source>
</evidence>
<dbReference type="SMART" id="SM00980">
    <property type="entry name" value="THAP"/>
    <property type="match status" value="1"/>
</dbReference>
<reference evidence="9" key="1">
    <citation type="submission" date="2025-08" db="UniProtKB">
        <authorList>
            <consortium name="RefSeq"/>
        </authorList>
    </citation>
    <scope>IDENTIFICATION</scope>
    <source>
        <strain evidence="9">Ishihara</strain>
        <tissue evidence="9">Whole body</tissue>
    </source>
</reference>
<evidence type="ECO:0000256" key="2">
    <source>
        <dbReference type="ARBA" id="ARBA00022771"/>
    </source>
</evidence>
<proteinExistence type="predicted"/>
<dbReference type="SUPFAM" id="SSF57716">
    <property type="entry name" value="Glucocorticoid receptor-like (DNA-binding domain)"/>
    <property type="match status" value="1"/>
</dbReference>
<keyword evidence="4 5" id="KW-0238">DNA-binding</keyword>
<keyword evidence="3" id="KW-0862">Zinc</keyword>
<dbReference type="OrthoDB" id="7312725at2759"/>
<keyword evidence="1" id="KW-0479">Metal-binding</keyword>
<evidence type="ECO:0000313" key="9">
    <source>
        <dbReference type="RefSeq" id="XP_022816170.1"/>
    </source>
</evidence>
<gene>
    <name evidence="9" type="primary">LOC111349312</name>
</gene>
<evidence type="ECO:0000256" key="6">
    <source>
        <dbReference type="SAM" id="Coils"/>
    </source>
</evidence>
<dbReference type="InterPro" id="IPR006612">
    <property type="entry name" value="THAP_Znf"/>
</dbReference>
<dbReference type="Gene3D" id="6.20.210.20">
    <property type="entry name" value="THAP domain"/>
    <property type="match status" value="1"/>
</dbReference>
<dbReference type="GO" id="GO:0003677">
    <property type="term" value="F:DNA binding"/>
    <property type="evidence" value="ECO:0007669"/>
    <property type="project" value="UniProtKB-UniRule"/>
</dbReference>
<accession>A0A9J7IM90</accession>
<evidence type="ECO:0000256" key="4">
    <source>
        <dbReference type="ARBA" id="ARBA00023125"/>
    </source>
</evidence>
<dbReference type="GeneID" id="111349312"/>
<dbReference type="InterPro" id="IPR038441">
    <property type="entry name" value="THAP_Znf_sf"/>
</dbReference>
<dbReference type="Pfam" id="PF05485">
    <property type="entry name" value="THAP"/>
    <property type="match status" value="1"/>
</dbReference>
<keyword evidence="6" id="KW-0175">Coiled coil</keyword>
<dbReference type="RefSeq" id="XP_022816170.1">
    <property type="nucleotide sequence ID" value="XM_022960402.1"/>
</dbReference>
<dbReference type="SMART" id="SM00692">
    <property type="entry name" value="DM3"/>
    <property type="match status" value="1"/>
</dbReference>
<keyword evidence="8" id="KW-1185">Reference proteome</keyword>
<name>A0A9J7IM90_SPOLT</name>
<dbReference type="GO" id="GO:0008270">
    <property type="term" value="F:zinc ion binding"/>
    <property type="evidence" value="ECO:0007669"/>
    <property type="project" value="UniProtKB-KW"/>
</dbReference>
<dbReference type="InterPro" id="IPR026521">
    <property type="entry name" value="THAP2"/>
</dbReference>
<dbReference type="AlphaFoldDB" id="A0A9J7IM90"/>
<feature type="domain" description="THAP-type" evidence="7">
    <location>
        <begin position="1"/>
        <end position="81"/>
    </location>
</feature>
<keyword evidence="2 5" id="KW-0863">Zinc-finger</keyword>
<sequence length="242" mass="27182">MPGCSIIGCRTKQVSKPAGVTLHRLPVIEPRRSKWLETIGVENIDTTKKHIYVCSLHFEASCFNRTMNIVKLRDGALPSQALLPLTRLKTSDIMSERDQNAVASASVYDIQFVNMPHSNPEYMPPTRCVAENEPRTITGVISKDGVANISDDALHIINKLKAKIQKQVKHIKRLNEKIRRQGKKIANITNIMKELKQRNSINMETADLVESCVLKRQISKDKGLPLEGQYSEDIRKSAITLG</sequence>
<dbReference type="PROSITE" id="PS50950">
    <property type="entry name" value="ZF_THAP"/>
    <property type="match status" value="1"/>
</dbReference>